<dbReference type="SUPFAM" id="SSF52540">
    <property type="entry name" value="P-loop containing nucleoside triphosphate hydrolases"/>
    <property type="match status" value="1"/>
</dbReference>
<dbReference type="SMART" id="SM00015">
    <property type="entry name" value="IQ"/>
    <property type="match status" value="2"/>
</dbReference>
<proteinExistence type="inferred from homology"/>
<reference evidence="10 11" key="1">
    <citation type="submission" date="2010-05" db="EMBL/GenBank/DDBJ databases">
        <title>The Genome Sequence of Thecamonas trahens ATCC 50062.</title>
        <authorList>
            <consortium name="The Broad Institute Genome Sequencing Platform"/>
            <person name="Russ C."/>
            <person name="Cuomo C."/>
            <person name="Shea T."/>
            <person name="Young S.K."/>
            <person name="Zeng Q."/>
            <person name="Koehrsen M."/>
            <person name="Haas B."/>
            <person name="Borodovsky M."/>
            <person name="Guigo R."/>
            <person name="Alvarado L."/>
            <person name="Berlin A."/>
            <person name="Bochicchio J."/>
            <person name="Borenstein D."/>
            <person name="Chapman S."/>
            <person name="Chen Z."/>
            <person name="Freedman E."/>
            <person name="Gellesch M."/>
            <person name="Goldberg J."/>
            <person name="Griggs A."/>
            <person name="Gujja S."/>
            <person name="Heilman E."/>
            <person name="Heiman D."/>
            <person name="Hepburn T."/>
            <person name="Howarth C."/>
            <person name="Jen D."/>
            <person name="Larson L."/>
            <person name="Mehta T."/>
            <person name="Park D."/>
            <person name="Pearson M."/>
            <person name="Roberts A."/>
            <person name="Saif S."/>
            <person name="Shenoy N."/>
            <person name="Sisk P."/>
            <person name="Stolte C."/>
            <person name="Sykes S."/>
            <person name="Thomson T."/>
            <person name="Walk T."/>
            <person name="White J."/>
            <person name="Yandava C."/>
            <person name="Burger G."/>
            <person name="Gray M.W."/>
            <person name="Holland P.W.H."/>
            <person name="King N."/>
            <person name="Lang F.B.F."/>
            <person name="Roger A.J."/>
            <person name="Ruiz-Trillo I."/>
            <person name="Lander E."/>
            <person name="Nusbaum C."/>
        </authorList>
    </citation>
    <scope>NUCLEOTIDE SEQUENCE [LARGE SCALE GENOMIC DNA]</scope>
    <source>
        <strain evidence="10 11">ATCC 50062</strain>
    </source>
</reference>
<dbReference type="GO" id="GO:0000146">
    <property type="term" value="F:microfilament motor activity"/>
    <property type="evidence" value="ECO:0007669"/>
    <property type="project" value="TreeGrafter"/>
</dbReference>
<evidence type="ECO:0000256" key="4">
    <source>
        <dbReference type="ARBA" id="ARBA00023175"/>
    </source>
</evidence>
<keyword evidence="3 6" id="KW-0518">Myosin</keyword>
<keyword evidence="2 6" id="KW-0067">ATP-binding</keyword>
<dbReference type="PANTHER" id="PTHR13140">
    <property type="entry name" value="MYOSIN"/>
    <property type="match status" value="1"/>
</dbReference>
<dbReference type="InterPro" id="IPR027417">
    <property type="entry name" value="P-loop_NTPase"/>
</dbReference>
<accession>A0A0L0DQ32</accession>
<evidence type="ECO:0000256" key="2">
    <source>
        <dbReference type="ARBA" id="ARBA00022840"/>
    </source>
</evidence>
<dbReference type="Gene3D" id="3.40.850.10">
    <property type="entry name" value="Kinesin motor domain"/>
    <property type="match status" value="1"/>
</dbReference>
<evidence type="ECO:0000259" key="8">
    <source>
        <dbReference type="PROSITE" id="PS51456"/>
    </source>
</evidence>
<dbReference type="SMART" id="SM00242">
    <property type="entry name" value="MYSc"/>
    <property type="match status" value="1"/>
</dbReference>
<dbReference type="GO" id="GO:0051015">
    <property type="term" value="F:actin filament binding"/>
    <property type="evidence" value="ECO:0007669"/>
    <property type="project" value="TreeGrafter"/>
</dbReference>
<dbReference type="GO" id="GO:0016459">
    <property type="term" value="C:myosin complex"/>
    <property type="evidence" value="ECO:0007669"/>
    <property type="project" value="UniProtKB-KW"/>
</dbReference>
<dbReference type="Gene3D" id="1.20.58.530">
    <property type="match status" value="1"/>
</dbReference>
<keyword evidence="5 6" id="KW-0009">Actin-binding</keyword>
<feature type="compositionally biased region" description="Gly residues" evidence="7">
    <location>
        <begin position="551"/>
        <end position="561"/>
    </location>
</feature>
<dbReference type="InterPro" id="IPR010926">
    <property type="entry name" value="Myosin_TH1"/>
</dbReference>
<dbReference type="GO" id="GO:0005737">
    <property type="term" value="C:cytoplasm"/>
    <property type="evidence" value="ECO:0007669"/>
    <property type="project" value="TreeGrafter"/>
</dbReference>
<dbReference type="GO" id="GO:0005524">
    <property type="term" value="F:ATP binding"/>
    <property type="evidence" value="ECO:0007669"/>
    <property type="project" value="UniProtKB-UniRule"/>
</dbReference>
<dbReference type="Pfam" id="PF00612">
    <property type="entry name" value="IQ"/>
    <property type="match status" value="1"/>
</dbReference>
<keyword evidence="11" id="KW-1185">Reference proteome</keyword>
<keyword evidence="1 6" id="KW-0547">Nucleotide-binding</keyword>
<dbReference type="PROSITE" id="PS51757">
    <property type="entry name" value="TH1"/>
    <property type="match status" value="1"/>
</dbReference>
<dbReference type="PANTHER" id="PTHR13140:SF519">
    <property type="entry name" value="MYOSIN IF HEAVY CHAIN"/>
    <property type="match status" value="1"/>
</dbReference>
<evidence type="ECO:0000313" key="11">
    <source>
        <dbReference type="Proteomes" id="UP000054408"/>
    </source>
</evidence>
<evidence type="ECO:0000256" key="3">
    <source>
        <dbReference type="ARBA" id="ARBA00023123"/>
    </source>
</evidence>
<comment type="similarity">
    <text evidence="6">Belongs to the TRAFAC class myosin-kinesin ATPase superfamily. Myosin family.</text>
</comment>
<dbReference type="Gene3D" id="1.20.120.720">
    <property type="entry name" value="Myosin VI head, motor domain, U50 subdomain"/>
    <property type="match status" value="1"/>
</dbReference>
<dbReference type="EMBL" id="GL349486">
    <property type="protein sequence ID" value="KNC54116.1"/>
    <property type="molecule type" value="Genomic_DNA"/>
</dbReference>
<dbReference type="Proteomes" id="UP000054408">
    <property type="component" value="Unassembled WGS sequence"/>
</dbReference>
<feature type="region of interest" description="Disordered" evidence="7">
    <location>
        <begin position="550"/>
        <end position="588"/>
    </location>
</feature>
<sequence length="1043" mass="115993">MFKQGEGLYDMCLLGNDKVSEEGFMENLTTRFNTRNIYTYIGEQVVSVNPFCYLDMYSEATMDEYIGRAMYEVSPHIYALADDTYRELMSSKENQCVLITGESGAGKTEASKIFMQYIAYISSSSSMAGDIKDKLLKSNPILEAFGNATTLRNNNSSRFGKYMEIQFDYGGAPVGGRISQYLLEKSRVVTRGEGERSFHVFYQLLSQTGRLAALSLDADPSAYNYLACSGLYSVPGIRDAADFKEMENAMRVLGWAKADLDNCMRILAAILHLGNLDFEPDARASADLNTDCVAVSNPQLLAIVADLLQVDYGALESALKSRSISSGASARQSHIMVPLDLDQAYFTRDALCKGLYAALFEWVVDRINLNIQASASNASEVVIGVLDIYGFEIMELNSFEQFCINYCNEKLQQLFINKVLKSEQAEYAAEGIAWTEIDYFDNEPIISMIEGKGRAQPGIIPLLDEACLVGRNTPVTVVEKFAGSLSASAHFDATVGEPEEFVIDHYAGAVMYNTGSFLFKNKDTFFDDLVMALMTSANSMVVEMFTPKASAGGGGGRGRGGPSSSAGGSRFGSGRGRQGAGGGKTRPKTAGYKFKTSVCELIEKLDACTPHYIRCIKSNDEKRANYLDAERVRHQIVYLNLVETVRVRRAGFCNRQPYERFLWRYKMISPQTWPVWRGSPRDGVVAILDHIGVDRSEYELGRTKLFIKDAPTFMLVEQRRIEEMPKVAVMIQKVWRGYSVRKNFVQHQMAFKIQDLWRRYRSKRYFRAVAEVFAGVESDPNWGRYIQWPRAETTFIASGVANLKKVHLNWWAYNMVTSLTEAQQGVMRQKVEAHTLLSGRKPWNCNAPFKGDYLDDPATNPGFAKYKHAIVTLFQAGGDSMIRFAANVEKVNPKGKPQLRTFVVTDENMYKYDPKKFVVKKEAIPLAEVTKVSVSPQGDGLVVIHMKKPIRDVVLNAAAPGAPNLLPELVSAISSQYLNLTGRRLECAVNDRIEFNNSVVADPNNPTVTKAPGTAAVVSFVKSGAVPGSVWKKGKGVHIVEWA</sequence>
<protein>
    <submittedName>
        <fullName evidence="10">Myosin IE heavy chain</fullName>
    </submittedName>
</protein>
<dbReference type="Pfam" id="PF06017">
    <property type="entry name" value="Myosin_TH1"/>
    <property type="match status" value="1"/>
</dbReference>
<dbReference type="PRINTS" id="PR00193">
    <property type="entry name" value="MYOSINHEAVY"/>
</dbReference>
<feature type="binding site" evidence="6">
    <location>
        <begin position="101"/>
        <end position="108"/>
    </location>
    <ligand>
        <name>ATP</name>
        <dbReference type="ChEBI" id="CHEBI:30616"/>
    </ligand>
</feature>
<evidence type="ECO:0000256" key="5">
    <source>
        <dbReference type="ARBA" id="ARBA00023203"/>
    </source>
</evidence>
<dbReference type="Pfam" id="PF00063">
    <property type="entry name" value="Myosin_head"/>
    <property type="match status" value="1"/>
</dbReference>
<gene>
    <name evidence="10" type="ORF">AMSG_09890</name>
</gene>
<evidence type="ECO:0000256" key="6">
    <source>
        <dbReference type="PROSITE-ProRule" id="PRU00782"/>
    </source>
</evidence>
<dbReference type="Gene3D" id="6.20.240.20">
    <property type="match status" value="1"/>
</dbReference>
<evidence type="ECO:0000259" key="9">
    <source>
        <dbReference type="PROSITE" id="PS51757"/>
    </source>
</evidence>
<dbReference type="InterPro" id="IPR001609">
    <property type="entry name" value="Myosin_head_motor_dom-like"/>
</dbReference>
<dbReference type="eggNOG" id="KOG0164">
    <property type="taxonomic scope" value="Eukaryota"/>
</dbReference>
<dbReference type="GO" id="GO:0005886">
    <property type="term" value="C:plasma membrane"/>
    <property type="evidence" value="ECO:0007669"/>
    <property type="project" value="TreeGrafter"/>
</dbReference>
<feature type="domain" description="Myosin motor" evidence="8">
    <location>
        <begin position="8"/>
        <end position="720"/>
    </location>
</feature>
<dbReference type="Gene3D" id="1.20.5.190">
    <property type="match status" value="1"/>
</dbReference>
<feature type="compositionally biased region" description="Gly residues" evidence="7">
    <location>
        <begin position="569"/>
        <end position="584"/>
    </location>
</feature>
<evidence type="ECO:0000313" key="10">
    <source>
        <dbReference type="EMBL" id="KNC54116.1"/>
    </source>
</evidence>
<dbReference type="OMA" id="NDMWRSC"/>
<dbReference type="OrthoDB" id="6108017at2759"/>
<dbReference type="STRING" id="461836.A0A0L0DQ32"/>
<dbReference type="InterPro" id="IPR036961">
    <property type="entry name" value="Kinesin_motor_dom_sf"/>
</dbReference>
<dbReference type="PROSITE" id="PS50096">
    <property type="entry name" value="IQ"/>
    <property type="match status" value="2"/>
</dbReference>
<dbReference type="GO" id="GO:0007015">
    <property type="term" value="P:actin filament organization"/>
    <property type="evidence" value="ECO:0007669"/>
    <property type="project" value="TreeGrafter"/>
</dbReference>
<keyword evidence="4 6" id="KW-0505">Motor protein</keyword>
<organism evidence="10 11">
    <name type="scientific">Thecamonas trahens ATCC 50062</name>
    <dbReference type="NCBI Taxonomy" id="461836"/>
    <lineage>
        <taxon>Eukaryota</taxon>
        <taxon>Apusozoa</taxon>
        <taxon>Apusomonadida</taxon>
        <taxon>Apusomonadidae</taxon>
        <taxon>Thecamonas</taxon>
    </lineage>
</organism>
<dbReference type="PROSITE" id="PS51456">
    <property type="entry name" value="MYOSIN_MOTOR"/>
    <property type="match status" value="1"/>
</dbReference>
<evidence type="ECO:0000256" key="7">
    <source>
        <dbReference type="SAM" id="MobiDB-lite"/>
    </source>
</evidence>
<dbReference type="GeneID" id="25568250"/>
<evidence type="ECO:0000256" key="1">
    <source>
        <dbReference type="ARBA" id="ARBA00022741"/>
    </source>
</evidence>
<feature type="region of interest" description="Actin-binding" evidence="6">
    <location>
        <begin position="598"/>
        <end position="620"/>
    </location>
</feature>
<feature type="domain" description="TH1" evidence="9">
    <location>
        <begin position="838"/>
        <end position="1043"/>
    </location>
</feature>
<dbReference type="CDD" id="cd23767">
    <property type="entry name" value="IQCD"/>
    <property type="match status" value="1"/>
</dbReference>
<name>A0A0L0DQ32_THETB</name>
<dbReference type="RefSeq" id="XP_013753939.1">
    <property type="nucleotide sequence ID" value="XM_013898485.1"/>
</dbReference>
<dbReference type="GO" id="GO:0030048">
    <property type="term" value="P:actin filament-based movement"/>
    <property type="evidence" value="ECO:0007669"/>
    <property type="project" value="TreeGrafter"/>
</dbReference>
<dbReference type="InterPro" id="IPR000048">
    <property type="entry name" value="IQ_motif_EF-hand-BS"/>
</dbReference>
<dbReference type="Gene3D" id="1.10.10.820">
    <property type="match status" value="1"/>
</dbReference>
<dbReference type="GO" id="GO:0006897">
    <property type="term" value="P:endocytosis"/>
    <property type="evidence" value="ECO:0007669"/>
    <property type="project" value="TreeGrafter"/>
</dbReference>
<dbReference type="AlphaFoldDB" id="A0A0L0DQ32"/>
<dbReference type="FunFam" id="1.10.10.820:FF:000001">
    <property type="entry name" value="Myosin heavy chain"/>
    <property type="match status" value="1"/>
</dbReference>